<dbReference type="HOGENOM" id="CLU_092120_0_0_1"/>
<keyword evidence="2" id="KW-0472">Membrane</keyword>
<feature type="transmembrane region" description="Helical" evidence="2">
    <location>
        <begin position="30"/>
        <end position="56"/>
    </location>
</feature>
<protein>
    <recommendedName>
        <fullName evidence="5">MARVEL domain-containing protein</fullName>
    </recommendedName>
</protein>
<feature type="region of interest" description="Disordered" evidence="1">
    <location>
        <begin position="215"/>
        <end position="243"/>
    </location>
</feature>
<dbReference type="Proteomes" id="UP000027222">
    <property type="component" value="Unassembled WGS sequence"/>
</dbReference>
<feature type="transmembrane region" description="Helical" evidence="2">
    <location>
        <begin position="76"/>
        <end position="93"/>
    </location>
</feature>
<gene>
    <name evidence="3" type="ORF">GALMADRAFT_209383</name>
</gene>
<evidence type="ECO:0000313" key="4">
    <source>
        <dbReference type="Proteomes" id="UP000027222"/>
    </source>
</evidence>
<organism evidence="3 4">
    <name type="scientific">Galerina marginata (strain CBS 339.88)</name>
    <dbReference type="NCBI Taxonomy" id="685588"/>
    <lineage>
        <taxon>Eukaryota</taxon>
        <taxon>Fungi</taxon>
        <taxon>Dikarya</taxon>
        <taxon>Basidiomycota</taxon>
        <taxon>Agaricomycotina</taxon>
        <taxon>Agaricomycetes</taxon>
        <taxon>Agaricomycetidae</taxon>
        <taxon>Agaricales</taxon>
        <taxon>Agaricineae</taxon>
        <taxon>Strophariaceae</taxon>
        <taxon>Galerina</taxon>
    </lineage>
</organism>
<evidence type="ECO:0000313" key="3">
    <source>
        <dbReference type="EMBL" id="KDR77867.1"/>
    </source>
</evidence>
<name>A0A067T691_GALM3</name>
<accession>A0A067T691</accession>
<evidence type="ECO:0000256" key="2">
    <source>
        <dbReference type="SAM" id="Phobius"/>
    </source>
</evidence>
<dbReference type="OrthoDB" id="3060264at2759"/>
<evidence type="ECO:0008006" key="5">
    <source>
        <dbReference type="Google" id="ProtNLM"/>
    </source>
</evidence>
<keyword evidence="2" id="KW-0812">Transmembrane</keyword>
<keyword evidence="2" id="KW-1133">Transmembrane helix</keyword>
<dbReference type="EMBL" id="KL142375">
    <property type="protein sequence ID" value="KDR77867.1"/>
    <property type="molecule type" value="Genomic_DNA"/>
</dbReference>
<reference evidence="4" key="1">
    <citation type="journal article" date="2014" name="Proc. Natl. Acad. Sci. U.S.A.">
        <title>Extensive sampling of basidiomycete genomes demonstrates inadequacy of the white-rot/brown-rot paradigm for wood decay fungi.</title>
        <authorList>
            <person name="Riley R."/>
            <person name="Salamov A.A."/>
            <person name="Brown D.W."/>
            <person name="Nagy L.G."/>
            <person name="Floudas D."/>
            <person name="Held B.W."/>
            <person name="Levasseur A."/>
            <person name="Lombard V."/>
            <person name="Morin E."/>
            <person name="Otillar R."/>
            <person name="Lindquist E.A."/>
            <person name="Sun H."/>
            <person name="LaButti K.M."/>
            <person name="Schmutz J."/>
            <person name="Jabbour D."/>
            <person name="Luo H."/>
            <person name="Baker S.E."/>
            <person name="Pisabarro A.G."/>
            <person name="Walton J.D."/>
            <person name="Blanchette R.A."/>
            <person name="Henrissat B."/>
            <person name="Martin F."/>
            <person name="Cullen D."/>
            <person name="Hibbett D.S."/>
            <person name="Grigoriev I.V."/>
        </authorList>
    </citation>
    <scope>NUCLEOTIDE SEQUENCE [LARGE SCALE GENOMIC DNA]</scope>
    <source>
        <strain evidence="4">CBS 339.88</strain>
    </source>
</reference>
<dbReference type="AlphaFoldDB" id="A0A067T691"/>
<feature type="transmembrane region" description="Helical" evidence="2">
    <location>
        <begin position="150"/>
        <end position="176"/>
    </location>
</feature>
<sequence>MAESAPLLEEHHGEFEAQTNVSSEKAPPPFYFKILTIITFLFSVVTLGLLIANHIIIRHAPFNGYTWATQDATKGLGKFVFVSVIFSVINLLVNFPILLNVIVDVVLASGIISWVFRLVDAFPNSWCRDPFPRPGIPYPEPDPKCQDWTLVVKILTGIAAGLGGILGLVYITLLVLRSVALIRSKFWKRPIALNFPTGKISLEISLKLLRQEGGSPGNAGGQSAEASEQFVGSAELPITQAGQ</sequence>
<keyword evidence="4" id="KW-1185">Reference proteome</keyword>
<proteinExistence type="predicted"/>
<evidence type="ECO:0000256" key="1">
    <source>
        <dbReference type="SAM" id="MobiDB-lite"/>
    </source>
</evidence>